<comment type="caution">
    <text evidence="4">The sequence shown here is derived from an EMBL/GenBank/DDBJ whole genome shotgun (WGS) entry which is preliminary data.</text>
</comment>
<accession>A0A9D2M6N1</accession>
<dbReference type="Proteomes" id="UP000886803">
    <property type="component" value="Unassembled WGS sequence"/>
</dbReference>
<proteinExistence type="inferred from homology"/>
<name>A0A9D2M6N1_9FIRM</name>
<dbReference type="InterPro" id="IPR042243">
    <property type="entry name" value="HypD_1"/>
</dbReference>
<keyword evidence="2" id="KW-0479">Metal-binding</keyword>
<dbReference type="NCBIfam" id="TIGR00075">
    <property type="entry name" value="hypD"/>
    <property type="match status" value="1"/>
</dbReference>
<dbReference type="Pfam" id="PF01924">
    <property type="entry name" value="HypD"/>
    <property type="match status" value="1"/>
</dbReference>
<dbReference type="Gene3D" id="3.40.50.11750">
    <property type="entry name" value="HypD, alpha/beta domain 1"/>
    <property type="match status" value="2"/>
</dbReference>
<dbReference type="PANTHER" id="PTHR30149">
    <property type="entry name" value="HYDROGENASE PROTEIN ASSEMBLY PROTEIN HYPD"/>
    <property type="match status" value="1"/>
</dbReference>
<gene>
    <name evidence="4" type="primary">hypD</name>
    <name evidence="4" type="ORF">H9945_04805</name>
</gene>
<dbReference type="Gene3D" id="6.10.20.100">
    <property type="match status" value="1"/>
</dbReference>
<evidence type="ECO:0000313" key="4">
    <source>
        <dbReference type="EMBL" id="HJB41799.1"/>
    </source>
</evidence>
<dbReference type="GO" id="GO:0051604">
    <property type="term" value="P:protein maturation"/>
    <property type="evidence" value="ECO:0007669"/>
    <property type="project" value="TreeGrafter"/>
</dbReference>
<keyword evidence="3" id="KW-0408">Iron</keyword>
<dbReference type="PIRSF" id="PIRSF005622">
    <property type="entry name" value="Hydrgn_mat_hypD"/>
    <property type="match status" value="1"/>
</dbReference>
<dbReference type="InterPro" id="IPR042244">
    <property type="entry name" value="HypD_2_sf"/>
</dbReference>
<organism evidence="4 5">
    <name type="scientific">Candidatus Gemmiger avicola</name>
    <dbReference type="NCBI Taxonomy" id="2838605"/>
    <lineage>
        <taxon>Bacteria</taxon>
        <taxon>Bacillati</taxon>
        <taxon>Bacillota</taxon>
        <taxon>Clostridia</taxon>
        <taxon>Eubacteriales</taxon>
        <taxon>Gemmiger</taxon>
    </lineage>
</organism>
<dbReference type="EMBL" id="DWYG01000070">
    <property type="protein sequence ID" value="HJB41799.1"/>
    <property type="molecule type" value="Genomic_DNA"/>
</dbReference>
<dbReference type="AlphaFoldDB" id="A0A9D2M6N1"/>
<sequence>MPWELNEAAFRAPAQAAALVRAIRAHTDPARPLRLMEICGTHTMAIAKAGLRGLLAPGVQLLSGPGCPVCVTPTGAIDAALQLSERPGVTIASYGDLLRVPGSCKGDTLLRRRALGAQVLTVYSAMEAVEAAAANPQQQIVFLGVGFETTAPGTAACIREAAERGLPNFSVLSLLKRTEPALRALIAAPDFAVDGFLCPGHVAAVTGAAAFGFLPEEYRLPAVVCGFEAGDILYAVWRLVRMREQGCPALENEYTRLVTDTGNPAARAAIEAVFEPVESDWRGLGRIPASGYALRPAYAAWDAAIKFGVVPGRAAETPGCRCGDVLRGACAPADCPLFGKACTPAEPVGPCMVSGEGACAAAWKYQNL</sequence>
<evidence type="ECO:0000256" key="3">
    <source>
        <dbReference type="ARBA" id="ARBA00023004"/>
    </source>
</evidence>
<protein>
    <submittedName>
        <fullName evidence="4">Hydrogenase formation protein HypD</fullName>
    </submittedName>
</protein>
<evidence type="ECO:0000256" key="2">
    <source>
        <dbReference type="ARBA" id="ARBA00022723"/>
    </source>
</evidence>
<dbReference type="GO" id="GO:0051539">
    <property type="term" value="F:4 iron, 4 sulfur cluster binding"/>
    <property type="evidence" value="ECO:0007669"/>
    <property type="project" value="TreeGrafter"/>
</dbReference>
<dbReference type="GO" id="GO:0070025">
    <property type="term" value="F:carbon monoxide binding"/>
    <property type="evidence" value="ECO:0007669"/>
    <property type="project" value="TreeGrafter"/>
</dbReference>
<reference evidence="4" key="1">
    <citation type="journal article" date="2021" name="PeerJ">
        <title>Extensive microbial diversity within the chicken gut microbiome revealed by metagenomics and culture.</title>
        <authorList>
            <person name="Gilroy R."/>
            <person name="Ravi A."/>
            <person name="Getino M."/>
            <person name="Pursley I."/>
            <person name="Horton D.L."/>
            <person name="Alikhan N.F."/>
            <person name="Baker D."/>
            <person name="Gharbi K."/>
            <person name="Hall N."/>
            <person name="Watson M."/>
            <person name="Adriaenssens E.M."/>
            <person name="Foster-Nyarko E."/>
            <person name="Jarju S."/>
            <person name="Secka A."/>
            <person name="Antonio M."/>
            <person name="Oren A."/>
            <person name="Chaudhuri R.R."/>
            <person name="La Ragione R."/>
            <person name="Hildebrand F."/>
            <person name="Pallen M.J."/>
        </authorList>
    </citation>
    <scope>NUCLEOTIDE SEQUENCE</scope>
    <source>
        <strain evidence="4">ChiBcec8-13705</strain>
    </source>
</reference>
<dbReference type="GO" id="GO:0005506">
    <property type="term" value="F:iron ion binding"/>
    <property type="evidence" value="ECO:0007669"/>
    <property type="project" value="TreeGrafter"/>
</dbReference>
<evidence type="ECO:0000256" key="1">
    <source>
        <dbReference type="ARBA" id="ARBA00007888"/>
    </source>
</evidence>
<dbReference type="PANTHER" id="PTHR30149:SF0">
    <property type="entry name" value="HYDROGENASE MATURATION FACTOR HYPD"/>
    <property type="match status" value="1"/>
</dbReference>
<evidence type="ECO:0000313" key="5">
    <source>
        <dbReference type="Proteomes" id="UP000886803"/>
    </source>
</evidence>
<comment type="similarity">
    <text evidence="1">Belongs to the HypD family.</text>
</comment>
<reference evidence="4" key="2">
    <citation type="submission" date="2021-04" db="EMBL/GenBank/DDBJ databases">
        <authorList>
            <person name="Gilroy R."/>
        </authorList>
    </citation>
    <scope>NUCLEOTIDE SEQUENCE</scope>
    <source>
        <strain evidence="4">ChiBcec8-13705</strain>
    </source>
</reference>
<dbReference type="InterPro" id="IPR002780">
    <property type="entry name" value="Hyd_form_HypD"/>
</dbReference>